<dbReference type="EnsemblPlants" id="AVESA.00010b.r2.3AG0449110.1">
    <property type="protein sequence ID" value="AVESA.00010b.r2.3AG0449110.1.CDS"/>
    <property type="gene ID" value="AVESA.00010b.r2.3AG0449110"/>
</dbReference>
<reference evidence="1" key="1">
    <citation type="submission" date="2021-05" db="EMBL/GenBank/DDBJ databases">
        <authorList>
            <person name="Scholz U."/>
            <person name="Mascher M."/>
            <person name="Fiebig A."/>
        </authorList>
    </citation>
    <scope>NUCLEOTIDE SEQUENCE [LARGE SCALE GENOMIC DNA]</scope>
</reference>
<dbReference type="Proteomes" id="UP001732700">
    <property type="component" value="Chromosome 3A"/>
</dbReference>
<reference evidence="1" key="2">
    <citation type="submission" date="2025-09" db="UniProtKB">
        <authorList>
            <consortium name="EnsemblPlants"/>
        </authorList>
    </citation>
    <scope>IDENTIFICATION</scope>
</reference>
<keyword evidence="2" id="KW-1185">Reference proteome</keyword>
<evidence type="ECO:0000313" key="1">
    <source>
        <dbReference type="EnsemblPlants" id="AVESA.00010b.r2.3AG0449110.1.CDS"/>
    </source>
</evidence>
<name>A0ACD5VI27_AVESA</name>
<organism evidence="1 2">
    <name type="scientific">Avena sativa</name>
    <name type="common">Oat</name>
    <dbReference type="NCBI Taxonomy" id="4498"/>
    <lineage>
        <taxon>Eukaryota</taxon>
        <taxon>Viridiplantae</taxon>
        <taxon>Streptophyta</taxon>
        <taxon>Embryophyta</taxon>
        <taxon>Tracheophyta</taxon>
        <taxon>Spermatophyta</taxon>
        <taxon>Magnoliopsida</taxon>
        <taxon>Liliopsida</taxon>
        <taxon>Poales</taxon>
        <taxon>Poaceae</taxon>
        <taxon>BOP clade</taxon>
        <taxon>Pooideae</taxon>
        <taxon>Poodae</taxon>
        <taxon>Poeae</taxon>
        <taxon>Poeae Chloroplast Group 1 (Aveneae type)</taxon>
        <taxon>Aveninae</taxon>
        <taxon>Avena</taxon>
    </lineage>
</organism>
<accession>A0ACD5VI27</accession>
<evidence type="ECO:0000313" key="2">
    <source>
        <dbReference type="Proteomes" id="UP001732700"/>
    </source>
</evidence>
<protein>
    <submittedName>
        <fullName evidence="1">Uncharacterized protein</fullName>
    </submittedName>
</protein>
<sequence>MATASFVTHLQKPRVLEFRAPPPSPVTGVLTSSSSGSPEHGDGNEDDEVSQFLRCSARVPVLRLPERAIPRKKKKSKAASAPPVIDMRLLEAGGPAVEEALRSAAVAFGCFQVVGHGVDGCLVSGAAAAAVSAAAAREGSPAPDEKEAGGDDDEDGEELWWSPSKGDQSRNRAHDLFAQLEETATQIMDTLQRDSVGAADSSLAIADRNGTSLLCIRTHHGKQCGSGSAISQDDILRTLINTSRCPRALALHLCPGASTFHVFSRRGCSSFRPLHGAVVVTVGDQLQAWSSGLYKSVAGKPAYSNDDLRGGAVISAEFLHTSSGSMASEHPEADAREIIIIIPLKLQIIAAACLVLAYHFLLSCLYAIW</sequence>
<proteinExistence type="predicted"/>